<dbReference type="eggNOG" id="ENOG5031KF7">
    <property type="taxonomic scope" value="Bacteria"/>
</dbReference>
<dbReference type="OrthoDB" id="4326240at2"/>
<name>A0A081XT82_STRTO</name>
<dbReference type="Proteomes" id="UP000028341">
    <property type="component" value="Unassembled WGS sequence"/>
</dbReference>
<evidence type="ECO:0000256" key="1">
    <source>
        <dbReference type="SAM" id="MobiDB-lite"/>
    </source>
</evidence>
<feature type="compositionally biased region" description="Low complexity" evidence="1">
    <location>
        <begin position="254"/>
        <end position="287"/>
    </location>
</feature>
<dbReference type="STRING" id="55952.BU52_13295"/>
<gene>
    <name evidence="2" type="ORF">BU52_13295</name>
</gene>
<organism evidence="2 3">
    <name type="scientific">Streptomyces toyocaensis</name>
    <dbReference type="NCBI Taxonomy" id="55952"/>
    <lineage>
        <taxon>Bacteria</taxon>
        <taxon>Bacillati</taxon>
        <taxon>Actinomycetota</taxon>
        <taxon>Actinomycetes</taxon>
        <taxon>Kitasatosporales</taxon>
        <taxon>Streptomycetaceae</taxon>
        <taxon>Streptomyces</taxon>
    </lineage>
</organism>
<protein>
    <submittedName>
        <fullName evidence="2">Uncharacterized protein</fullName>
    </submittedName>
</protein>
<dbReference type="AlphaFoldDB" id="A0A081XT82"/>
<feature type="region of interest" description="Disordered" evidence="1">
    <location>
        <begin position="1"/>
        <end position="31"/>
    </location>
</feature>
<feature type="compositionally biased region" description="Basic and acidic residues" evidence="1">
    <location>
        <begin position="161"/>
        <end position="170"/>
    </location>
</feature>
<evidence type="ECO:0000313" key="3">
    <source>
        <dbReference type="Proteomes" id="UP000028341"/>
    </source>
</evidence>
<reference evidence="2 3" key="1">
    <citation type="submission" date="2014-02" db="EMBL/GenBank/DDBJ databases">
        <title>The genome announcement of Streptomyces toyocaensis NRRL15009.</title>
        <authorList>
            <person name="Hong H.-J."/>
            <person name="Kwun M.J."/>
        </authorList>
    </citation>
    <scope>NUCLEOTIDE SEQUENCE [LARGE SCALE GENOMIC DNA]</scope>
    <source>
        <strain evidence="2 3">NRRL 15009</strain>
    </source>
</reference>
<feature type="compositionally biased region" description="Gly residues" evidence="1">
    <location>
        <begin position="288"/>
        <end position="297"/>
    </location>
</feature>
<proteinExistence type="predicted"/>
<feature type="region of interest" description="Disordered" evidence="1">
    <location>
        <begin position="123"/>
        <end position="170"/>
    </location>
</feature>
<dbReference type="EMBL" id="JFCB01000009">
    <property type="protein sequence ID" value="KES06755.1"/>
    <property type="molecule type" value="Genomic_DNA"/>
</dbReference>
<evidence type="ECO:0000313" key="2">
    <source>
        <dbReference type="EMBL" id="KES06755.1"/>
    </source>
</evidence>
<keyword evidence="3" id="KW-1185">Reference proteome</keyword>
<feature type="compositionally biased region" description="Low complexity" evidence="1">
    <location>
        <begin position="222"/>
        <end position="234"/>
    </location>
</feature>
<feature type="compositionally biased region" description="Gly residues" evidence="1">
    <location>
        <begin position="242"/>
        <end position="253"/>
    </location>
</feature>
<comment type="caution">
    <text evidence="2">The sequence shown here is derived from an EMBL/GenBank/DDBJ whole genome shotgun (WGS) entry which is preliminary data.</text>
</comment>
<dbReference type="RefSeq" id="WP_037932855.1">
    <property type="nucleotide sequence ID" value="NZ_JBFADL010000101.1"/>
</dbReference>
<accession>A0A081XT82</accession>
<feature type="compositionally biased region" description="Basic and acidic residues" evidence="1">
    <location>
        <begin position="1"/>
        <end position="10"/>
    </location>
</feature>
<sequence length="308" mass="30157">MGERRSDGGRAGRRRAHPEGTAAAQGRPAPVLGGRRAVDAAELEALLAAALIRGGVDAGAEERAVAAFVAARESGAHGARTRRRDDWRARRWRFGSHSLKATLSALVAGLTLSGVAVAGIGVTGSSTDGPAEDGRSTRVPSDVTAPATPKSAGPGAGSGRPDPDHPGTARDTEAHCRAYEQVGGRGEALDATAWKRLTEAAGGAARVDAYCADRLEPDTARPSSTGTPGNGNTDGTDRAGNGAPGNTGEGAPGTPGDAADGNAGSGAGPADDAAGADNADNGENPDAGSGGVGGSGAGKPADQGAQNP</sequence>
<feature type="region of interest" description="Disordered" evidence="1">
    <location>
        <begin position="216"/>
        <end position="308"/>
    </location>
</feature>